<dbReference type="WBParaSite" id="SPAL_0001219600.1">
    <property type="protein sequence ID" value="SPAL_0001219600.1"/>
    <property type="gene ID" value="SPAL_0001219600"/>
</dbReference>
<evidence type="ECO:0000313" key="3">
    <source>
        <dbReference type="WBParaSite" id="SPAL_0001219600.1"/>
    </source>
</evidence>
<reference evidence="3" key="1">
    <citation type="submission" date="2017-02" db="UniProtKB">
        <authorList>
            <consortium name="WormBaseParasite"/>
        </authorList>
    </citation>
    <scope>IDENTIFICATION</scope>
</reference>
<organism evidence="2 3">
    <name type="scientific">Strongyloides papillosus</name>
    <name type="common">Intestinal threadworm</name>
    <dbReference type="NCBI Taxonomy" id="174720"/>
    <lineage>
        <taxon>Eukaryota</taxon>
        <taxon>Metazoa</taxon>
        <taxon>Ecdysozoa</taxon>
        <taxon>Nematoda</taxon>
        <taxon>Chromadorea</taxon>
        <taxon>Rhabditida</taxon>
        <taxon>Tylenchina</taxon>
        <taxon>Panagrolaimomorpha</taxon>
        <taxon>Strongyloidoidea</taxon>
        <taxon>Strongyloididae</taxon>
        <taxon>Strongyloides</taxon>
    </lineage>
</organism>
<feature type="transmembrane region" description="Helical" evidence="1">
    <location>
        <begin position="24"/>
        <end position="49"/>
    </location>
</feature>
<accession>A0A0N5C2I8</accession>
<evidence type="ECO:0000313" key="2">
    <source>
        <dbReference type="Proteomes" id="UP000046392"/>
    </source>
</evidence>
<proteinExistence type="predicted"/>
<sequence>MPLISTLYINVYYYLKFQRNVSSLFAEIVLMLIEKGYAIFCPITLVFFIETYRTYFKNLLCIKNKISVKHSSSKAIVI</sequence>
<keyword evidence="1" id="KW-0472">Membrane</keyword>
<keyword evidence="2" id="KW-1185">Reference proteome</keyword>
<keyword evidence="1" id="KW-1133">Transmembrane helix</keyword>
<name>A0A0N5C2I8_STREA</name>
<keyword evidence="1" id="KW-0812">Transmembrane</keyword>
<dbReference type="Proteomes" id="UP000046392">
    <property type="component" value="Unplaced"/>
</dbReference>
<evidence type="ECO:0000256" key="1">
    <source>
        <dbReference type="SAM" id="Phobius"/>
    </source>
</evidence>
<protein>
    <submittedName>
        <fullName evidence="3">G_PROTEIN_RECEP_F1_2 domain-containing protein</fullName>
    </submittedName>
</protein>
<dbReference type="AlphaFoldDB" id="A0A0N5C2I8"/>